<name>N1Q5J4_PSEFD</name>
<dbReference type="KEGG" id="pfj:MYCFIDRAFT_44622"/>
<feature type="domain" description="DDE Tnp4" evidence="3">
    <location>
        <begin position="2"/>
        <end position="53"/>
    </location>
</feature>
<comment type="cofactor">
    <cofactor evidence="1">
        <name>a divalent metal cation</name>
        <dbReference type="ChEBI" id="CHEBI:60240"/>
    </cofactor>
</comment>
<dbReference type="GeneID" id="19339599"/>
<reference evidence="4 5" key="1">
    <citation type="journal article" date="2012" name="PLoS Pathog.">
        <title>Diverse lifestyles and strategies of plant pathogenesis encoded in the genomes of eighteen Dothideomycetes fungi.</title>
        <authorList>
            <person name="Ohm R.A."/>
            <person name="Feau N."/>
            <person name="Henrissat B."/>
            <person name="Schoch C.L."/>
            <person name="Horwitz B.A."/>
            <person name="Barry K.W."/>
            <person name="Condon B.J."/>
            <person name="Copeland A.C."/>
            <person name="Dhillon B."/>
            <person name="Glaser F."/>
            <person name="Hesse C.N."/>
            <person name="Kosti I."/>
            <person name="LaButti K."/>
            <person name="Lindquist E.A."/>
            <person name="Lucas S."/>
            <person name="Salamov A.A."/>
            <person name="Bradshaw R.E."/>
            <person name="Ciuffetti L."/>
            <person name="Hamelin R.C."/>
            <person name="Kema G.H.J."/>
            <person name="Lawrence C."/>
            <person name="Scott J.A."/>
            <person name="Spatafora J.W."/>
            <person name="Turgeon B.G."/>
            <person name="de Wit P.J.G.M."/>
            <person name="Zhong S."/>
            <person name="Goodwin S.B."/>
            <person name="Grigoriev I.V."/>
        </authorList>
    </citation>
    <scope>NUCLEOTIDE SEQUENCE [LARGE SCALE GENOMIC DNA]</scope>
    <source>
        <strain evidence="4 5">CIRAD86</strain>
    </source>
</reference>
<accession>N1Q5J4</accession>
<dbReference type="EMBL" id="KB446555">
    <property type="protein sequence ID" value="EME87160.1"/>
    <property type="molecule type" value="Genomic_DNA"/>
</dbReference>
<dbReference type="STRING" id="383855.N1Q5J4"/>
<evidence type="ECO:0000256" key="1">
    <source>
        <dbReference type="ARBA" id="ARBA00001968"/>
    </source>
</evidence>
<dbReference type="GO" id="GO:0046872">
    <property type="term" value="F:metal ion binding"/>
    <property type="evidence" value="ECO:0007669"/>
    <property type="project" value="UniProtKB-KW"/>
</dbReference>
<keyword evidence="2" id="KW-0479">Metal-binding</keyword>
<dbReference type="Proteomes" id="UP000016932">
    <property type="component" value="Unassembled WGS sequence"/>
</dbReference>
<evidence type="ECO:0000313" key="5">
    <source>
        <dbReference type="Proteomes" id="UP000016932"/>
    </source>
</evidence>
<dbReference type="VEuPathDB" id="FungiDB:MYCFIDRAFT_44622"/>
<proteinExistence type="predicted"/>
<dbReference type="HOGENOM" id="CLU_183425_0_0_1"/>
<evidence type="ECO:0000313" key="4">
    <source>
        <dbReference type="EMBL" id="EME87160.1"/>
    </source>
</evidence>
<dbReference type="RefSeq" id="XP_007919974.1">
    <property type="nucleotide sequence ID" value="XM_007921783.1"/>
</dbReference>
<dbReference type="OrthoDB" id="5421058at2759"/>
<dbReference type="InterPro" id="IPR027806">
    <property type="entry name" value="HARBI1_dom"/>
</dbReference>
<protein>
    <recommendedName>
        <fullName evidence="3">DDE Tnp4 domain-containing protein</fullName>
    </recommendedName>
</protein>
<gene>
    <name evidence="4" type="ORF">MYCFIDRAFT_44622</name>
</gene>
<evidence type="ECO:0000256" key="2">
    <source>
        <dbReference type="ARBA" id="ARBA00022723"/>
    </source>
</evidence>
<dbReference type="eggNOG" id="KOG4585">
    <property type="taxonomic scope" value="Eukaryota"/>
</dbReference>
<organism evidence="4 5">
    <name type="scientific">Pseudocercospora fijiensis (strain CIRAD86)</name>
    <name type="common">Black leaf streak disease fungus</name>
    <name type="synonym">Mycosphaerella fijiensis</name>
    <dbReference type="NCBI Taxonomy" id="383855"/>
    <lineage>
        <taxon>Eukaryota</taxon>
        <taxon>Fungi</taxon>
        <taxon>Dikarya</taxon>
        <taxon>Ascomycota</taxon>
        <taxon>Pezizomycotina</taxon>
        <taxon>Dothideomycetes</taxon>
        <taxon>Dothideomycetidae</taxon>
        <taxon>Mycosphaerellales</taxon>
        <taxon>Mycosphaerellaceae</taxon>
        <taxon>Pseudocercospora</taxon>
    </lineage>
</organism>
<sequence>ELFNLRHSSLRNVVERTFRVLKMRFKVLRDTNRPTFNTDTQVALVYSLVCLCNFIR</sequence>
<dbReference type="Pfam" id="PF13359">
    <property type="entry name" value="DDE_Tnp_4"/>
    <property type="match status" value="1"/>
</dbReference>
<keyword evidence="5" id="KW-1185">Reference proteome</keyword>
<dbReference type="AlphaFoldDB" id="N1Q5J4"/>
<evidence type="ECO:0000259" key="3">
    <source>
        <dbReference type="Pfam" id="PF13359"/>
    </source>
</evidence>
<feature type="non-terminal residue" evidence="4">
    <location>
        <position position="1"/>
    </location>
</feature>